<evidence type="ECO:0000313" key="3">
    <source>
        <dbReference type="Proteomes" id="UP000601108"/>
    </source>
</evidence>
<keyword evidence="3" id="KW-1185">Reference proteome</keyword>
<evidence type="ECO:0000256" key="1">
    <source>
        <dbReference type="SAM" id="SignalP"/>
    </source>
</evidence>
<keyword evidence="1" id="KW-0732">Signal</keyword>
<dbReference type="RefSeq" id="WP_027413628.1">
    <property type="nucleotide sequence ID" value="NZ_BMWS01000034.1"/>
</dbReference>
<evidence type="ECO:0008006" key="4">
    <source>
        <dbReference type="Google" id="ProtNLM"/>
    </source>
</evidence>
<accession>A0A918JYC5</accession>
<dbReference type="Proteomes" id="UP000601108">
    <property type="component" value="Unassembled WGS sequence"/>
</dbReference>
<proteinExistence type="predicted"/>
<organism evidence="2 3">
    <name type="scientific">Aquimarina muelleri</name>
    <dbReference type="NCBI Taxonomy" id="279356"/>
    <lineage>
        <taxon>Bacteria</taxon>
        <taxon>Pseudomonadati</taxon>
        <taxon>Bacteroidota</taxon>
        <taxon>Flavobacteriia</taxon>
        <taxon>Flavobacteriales</taxon>
        <taxon>Flavobacteriaceae</taxon>
        <taxon>Aquimarina</taxon>
    </lineage>
</organism>
<protein>
    <recommendedName>
        <fullName evidence="4">Lipoprotein</fullName>
    </recommendedName>
</protein>
<sequence length="343" mass="40849">MKKVKIKTLLFIVLVSTISCGQNKKENNMGNIDFKEKLYEIVENSTKYKKASLFLFDYSHSQVNIEVLVNDKLLSKSSIHNKQEQGYKFMNHLLSKKNKKQLVKLRITSLDKLSNFDKHNSYFSFNLSEMNRLEWSNDNFENQNYFIKYSNYGFKKDSKGELIRDLNGDVIRKDNLDNLNFFEKEFEFEAEMPFENEALQNSKDLREVDSTALEQKVLGQYHAFINSVKNKDEDRYWKLYYNKVAYWAKANFFTKKDIDDLIKEGEMYYNMMSYQPIENYEMVFYDEGRLVCFESKSNDLEFKGKSPLIATAVNPNDPKDVFRNPIQFYFYMPKDSNELKIMY</sequence>
<feature type="signal peptide" evidence="1">
    <location>
        <begin position="1"/>
        <end position="21"/>
    </location>
</feature>
<dbReference type="AlphaFoldDB" id="A0A918JYC5"/>
<comment type="caution">
    <text evidence="2">The sequence shown here is derived from an EMBL/GenBank/DDBJ whole genome shotgun (WGS) entry which is preliminary data.</text>
</comment>
<reference evidence="2 3" key="1">
    <citation type="journal article" date="2014" name="Int. J. Syst. Evol. Microbiol.">
        <title>Complete genome sequence of Corynebacterium casei LMG S-19264T (=DSM 44701T), isolated from a smear-ripened cheese.</title>
        <authorList>
            <consortium name="US DOE Joint Genome Institute (JGI-PGF)"/>
            <person name="Walter F."/>
            <person name="Albersmeier A."/>
            <person name="Kalinowski J."/>
            <person name="Ruckert C."/>
        </authorList>
    </citation>
    <scope>NUCLEOTIDE SEQUENCE [LARGE SCALE GENOMIC DNA]</scope>
    <source>
        <strain evidence="2 3">KCTC 12285</strain>
    </source>
</reference>
<evidence type="ECO:0000313" key="2">
    <source>
        <dbReference type="EMBL" id="GGX32361.1"/>
    </source>
</evidence>
<gene>
    <name evidence="2" type="ORF">GCM10007384_36520</name>
</gene>
<name>A0A918JYC5_9FLAO</name>
<feature type="chain" id="PRO_5037196483" description="Lipoprotein" evidence="1">
    <location>
        <begin position="22"/>
        <end position="343"/>
    </location>
</feature>
<dbReference type="EMBL" id="BMWS01000034">
    <property type="protein sequence ID" value="GGX32361.1"/>
    <property type="molecule type" value="Genomic_DNA"/>
</dbReference>
<dbReference type="PROSITE" id="PS51257">
    <property type="entry name" value="PROKAR_LIPOPROTEIN"/>
    <property type="match status" value="1"/>
</dbReference>